<keyword evidence="4" id="KW-0418">Kinase</keyword>
<dbReference type="SUPFAM" id="SSF56112">
    <property type="entry name" value="Protein kinase-like (PK-like)"/>
    <property type="match status" value="1"/>
</dbReference>
<dbReference type="KEGG" id="faf:OE104_06140"/>
<keyword evidence="4" id="KW-0808">Transferase</keyword>
<feature type="transmembrane region" description="Helical" evidence="2">
    <location>
        <begin position="526"/>
        <end position="546"/>
    </location>
</feature>
<dbReference type="AlphaFoldDB" id="A0A9E8RWP1"/>
<dbReference type="InterPro" id="IPR004147">
    <property type="entry name" value="ABC1_dom"/>
</dbReference>
<gene>
    <name evidence="4" type="ORF">OE104_06140</name>
</gene>
<keyword evidence="2" id="KW-0472">Membrane</keyword>
<evidence type="ECO:0000313" key="4">
    <source>
        <dbReference type="EMBL" id="WAA10891.1"/>
    </source>
</evidence>
<dbReference type="GO" id="GO:0005524">
    <property type="term" value="F:ATP binding"/>
    <property type="evidence" value="ECO:0007669"/>
    <property type="project" value="InterPro"/>
</dbReference>
<keyword evidence="2" id="KW-1133">Transmembrane helix</keyword>
<dbReference type="Proteomes" id="UP001164718">
    <property type="component" value="Chromosome"/>
</dbReference>
<dbReference type="EMBL" id="CP106878">
    <property type="protein sequence ID" value="WAA10891.1"/>
    <property type="molecule type" value="Genomic_DNA"/>
</dbReference>
<dbReference type="Pfam" id="PF03109">
    <property type="entry name" value="ABC1"/>
    <property type="match status" value="1"/>
</dbReference>
<proteinExistence type="inferred from homology"/>
<dbReference type="CDD" id="cd05121">
    <property type="entry name" value="ABC1_ADCK3-like"/>
    <property type="match status" value="1"/>
</dbReference>
<comment type="similarity">
    <text evidence="1">Belongs to the protein kinase superfamily. ADCK protein kinase family.</text>
</comment>
<organism evidence="4 5">
    <name type="scientific">Fervidibacillus albus</name>
    <dbReference type="NCBI Taxonomy" id="2980026"/>
    <lineage>
        <taxon>Bacteria</taxon>
        <taxon>Bacillati</taxon>
        <taxon>Bacillota</taxon>
        <taxon>Bacilli</taxon>
        <taxon>Bacillales</taxon>
        <taxon>Bacillaceae</taxon>
        <taxon>Fervidibacillus</taxon>
    </lineage>
</organism>
<dbReference type="InterPro" id="IPR000719">
    <property type="entry name" value="Prot_kinase_dom"/>
</dbReference>
<protein>
    <submittedName>
        <fullName evidence="4">AarF/ABC1/UbiB kinase family protein</fullName>
    </submittedName>
</protein>
<keyword evidence="2" id="KW-0812">Transmembrane</keyword>
<keyword evidence="5" id="KW-1185">Reference proteome</keyword>
<accession>A0A9E8RWP1</accession>
<reference evidence="4" key="1">
    <citation type="submission" date="2022-09" db="EMBL/GenBank/DDBJ databases">
        <title>Complete Genomes of Fervidibacillus albus and Fervidibacillus halotolerans isolated from tidal flat sediments.</title>
        <authorList>
            <person name="Kwon K.K."/>
            <person name="Yang S.-H."/>
            <person name="Park M.J."/>
            <person name="Oh H.-M."/>
        </authorList>
    </citation>
    <scope>NUCLEOTIDE SEQUENCE</scope>
    <source>
        <strain evidence="4">MEBiC13591</strain>
    </source>
</reference>
<evidence type="ECO:0000256" key="2">
    <source>
        <dbReference type="SAM" id="Phobius"/>
    </source>
</evidence>
<dbReference type="InterPro" id="IPR050154">
    <property type="entry name" value="UbiB_kinase"/>
</dbReference>
<dbReference type="InterPro" id="IPR011009">
    <property type="entry name" value="Kinase-like_dom_sf"/>
</dbReference>
<evidence type="ECO:0000256" key="1">
    <source>
        <dbReference type="ARBA" id="ARBA00009670"/>
    </source>
</evidence>
<dbReference type="PROSITE" id="PS50011">
    <property type="entry name" value="PROTEIN_KINASE_DOM"/>
    <property type="match status" value="1"/>
</dbReference>
<sequence>MVKKRIKYSKRYTEILNVLMKNGFGFFLKDLGPFHFLANKNISDTSVLSKSISERIRLSLEQLGPTFIKLGQLASTRLDMIPADIARELTKLQDHVSPMPTEEVVSVIEREFGQPVDTLFLQFSPNPVASASIGQVHRAKLFDGSEVAVKVQRPNIDETIEKDLAILTDLARLMETRYEWARNYELVGIIDELGKSLKKELDYTLEGKNADKLRRNLQSFENVLIPEIHWAYTTKKILTMEFIRAIKFQWFLEHADSTGKQLVANTFIKSMFHQIFLDGIFHGDPHPGNLFVDDQNRLIYLDFGMIGRIPTSLKYDLASMLIALKNERMDELTYLVLKVGKPMQNVDTFELHSEIEEIVLKYGDAPLEKISLGELMNELLHVSFRHKIRMPKALTLLAKTLITMESIISELGTGLSMVDMAEPFGKELMKDRLKPTNVWKEFEGKLRDAFDTLSDVRKAIKVVSKKEKLQMEMNVPEIKTFIQKLDRMSNQLSFSIVLLAFSILMGSLIIGASISSQRTFLWDFPVIEVGSIVATLMFLWLLFGIFRSGKF</sequence>
<evidence type="ECO:0000259" key="3">
    <source>
        <dbReference type="PROSITE" id="PS50011"/>
    </source>
</evidence>
<name>A0A9E8RWP1_9BACI</name>
<dbReference type="GO" id="GO:0004672">
    <property type="term" value="F:protein kinase activity"/>
    <property type="evidence" value="ECO:0007669"/>
    <property type="project" value="InterPro"/>
</dbReference>
<dbReference type="PANTHER" id="PTHR10566:SF113">
    <property type="entry name" value="PROTEIN ACTIVITY OF BC1 COMPLEX KINASE 7, CHLOROPLASTIC"/>
    <property type="match status" value="1"/>
</dbReference>
<feature type="transmembrane region" description="Helical" evidence="2">
    <location>
        <begin position="492"/>
        <end position="514"/>
    </location>
</feature>
<dbReference type="PANTHER" id="PTHR10566">
    <property type="entry name" value="CHAPERONE-ACTIVITY OF BC1 COMPLEX CABC1 -RELATED"/>
    <property type="match status" value="1"/>
</dbReference>
<dbReference type="RefSeq" id="WP_275418700.1">
    <property type="nucleotide sequence ID" value="NZ_CP106878.1"/>
</dbReference>
<evidence type="ECO:0000313" key="5">
    <source>
        <dbReference type="Proteomes" id="UP001164718"/>
    </source>
</evidence>
<feature type="domain" description="Protein kinase" evidence="3">
    <location>
        <begin position="122"/>
        <end position="440"/>
    </location>
</feature>